<protein>
    <recommendedName>
        <fullName evidence="3 9">4-diphosphocytidyl-2-C-methyl-D-erythritol kinase</fullName>
        <shortName evidence="9">CMK</shortName>
        <ecNumber evidence="2 9">2.7.1.148</ecNumber>
    </recommendedName>
    <alternativeName>
        <fullName evidence="8 9">4-(cytidine-5'-diphospho)-2-C-methyl-D-erythritol kinase</fullName>
    </alternativeName>
</protein>
<dbReference type="Pfam" id="PF08544">
    <property type="entry name" value="GHMP_kinases_C"/>
    <property type="match status" value="1"/>
</dbReference>
<dbReference type="GO" id="GO:0005524">
    <property type="term" value="F:ATP binding"/>
    <property type="evidence" value="ECO:0007669"/>
    <property type="project" value="UniProtKB-UniRule"/>
</dbReference>
<feature type="domain" description="GHMP kinase N-terminal" evidence="10">
    <location>
        <begin position="120"/>
        <end position="200"/>
    </location>
</feature>
<keyword evidence="5 9" id="KW-0547">Nucleotide-binding</keyword>
<dbReference type="GO" id="GO:0050515">
    <property type="term" value="F:4-(cytidine 5'-diphospho)-2-C-methyl-D-erythritol kinase activity"/>
    <property type="evidence" value="ECO:0007669"/>
    <property type="project" value="UniProtKB-UniRule"/>
</dbReference>
<gene>
    <name evidence="9" type="primary">ispE</name>
    <name evidence="12" type="ORF">E5982_08975</name>
</gene>
<dbReference type="RefSeq" id="WP_136846169.1">
    <property type="nucleotide sequence ID" value="NZ_SSTM01000008.1"/>
</dbReference>
<evidence type="ECO:0000256" key="8">
    <source>
        <dbReference type="ARBA" id="ARBA00032554"/>
    </source>
</evidence>
<evidence type="ECO:0000313" key="12">
    <source>
        <dbReference type="EMBL" id="TJW09651.1"/>
    </source>
</evidence>
<dbReference type="GO" id="GO:0016114">
    <property type="term" value="P:terpenoid biosynthetic process"/>
    <property type="evidence" value="ECO:0007669"/>
    <property type="project" value="InterPro"/>
</dbReference>
<dbReference type="UniPathway" id="UPA00056">
    <property type="reaction ID" value="UER00094"/>
</dbReference>
<dbReference type="InterPro" id="IPR004424">
    <property type="entry name" value="IspE"/>
</dbReference>
<dbReference type="AlphaFoldDB" id="A0A4T9T5W6"/>
<dbReference type="Gene3D" id="3.30.230.10">
    <property type="match status" value="1"/>
</dbReference>
<dbReference type="Proteomes" id="UP000309454">
    <property type="component" value="Unassembled WGS sequence"/>
</dbReference>
<keyword evidence="6 9" id="KW-0418">Kinase</keyword>
<comment type="caution">
    <text evidence="12">The sequence shown here is derived from an EMBL/GenBank/DDBJ whole genome shotgun (WGS) entry which is preliminary data.</text>
</comment>
<evidence type="ECO:0000256" key="3">
    <source>
        <dbReference type="ARBA" id="ARBA00017473"/>
    </source>
</evidence>
<evidence type="ECO:0000259" key="11">
    <source>
        <dbReference type="Pfam" id="PF08544"/>
    </source>
</evidence>
<dbReference type="Gene3D" id="3.30.70.890">
    <property type="entry name" value="GHMP kinase, C-terminal domain"/>
    <property type="match status" value="1"/>
</dbReference>
<dbReference type="EMBL" id="SSTM01000008">
    <property type="protein sequence ID" value="TJW09651.1"/>
    <property type="molecule type" value="Genomic_DNA"/>
</dbReference>
<keyword evidence="13" id="KW-1185">Reference proteome</keyword>
<evidence type="ECO:0000256" key="5">
    <source>
        <dbReference type="ARBA" id="ARBA00022741"/>
    </source>
</evidence>
<reference evidence="12 13" key="1">
    <citation type="submission" date="2019-04" db="EMBL/GenBank/DDBJ databases">
        <title>Microbes associate with the intestines of laboratory mice.</title>
        <authorList>
            <person name="Navarre W."/>
            <person name="Wong E."/>
            <person name="Huang K.C."/>
            <person name="Tropini C."/>
            <person name="Ng K."/>
            <person name="Yu B."/>
        </authorList>
    </citation>
    <scope>NUCLEOTIDE SEQUENCE [LARGE SCALE GENOMIC DNA]</scope>
    <source>
        <strain evidence="12 13">NM48_B13</strain>
    </source>
</reference>
<dbReference type="GO" id="GO:0019288">
    <property type="term" value="P:isopentenyl diphosphate biosynthetic process, methylerythritol 4-phosphate pathway"/>
    <property type="evidence" value="ECO:0007669"/>
    <property type="project" value="UniProtKB-UniRule"/>
</dbReference>
<organism evidence="12 13">
    <name type="scientific">Parvibacter caecicola</name>
    <dbReference type="NCBI Taxonomy" id="747645"/>
    <lineage>
        <taxon>Bacteria</taxon>
        <taxon>Bacillati</taxon>
        <taxon>Actinomycetota</taxon>
        <taxon>Coriobacteriia</taxon>
        <taxon>Coriobacteriales</taxon>
        <taxon>Coriobacteriaceae</taxon>
        <taxon>Parvibacter</taxon>
    </lineage>
</organism>
<proteinExistence type="inferred from homology"/>
<keyword evidence="7 9" id="KW-0067">ATP-binding</keyword>
<feature type="binding site" evidence="9">
    <location>
        <begin position="150"/>
        <end position="160"/>
    </location>
    <ligand>
        <name>ATP</name>
        <dbReference type="ChEBI" id="CHEBI:30616"/>
    </ligand>
</feature>
<dbReference type="EC" id="2.7.1.148" evidence="2 9"/>
<evidence type="ECO:0000256" key="9">
    <source>
        <dbReference type="HAMAP-Rule" id="MF_00061"/>
    </source>
</evidence>
<feature type="active site" evidence="9">
    <location>
        <position position="37"/>
    </location>
</feature>
<comment type="pathway">
    <text evidence="9">Isoprenoid biosynthesis; isopentenyl diphosphate biosynthesis via DXP pathway; isopentenyl diphosphate from 1-deoxy-D-xylulose 5-phosphate: step 3/6.</text>
</comment>
<evidence type="ECO:0000256" key="2">
    <source>
        <dbReference type="ARBA" id="ARBA00012052"/>
    </source>
</evidence>
<dbReference type="SUPFAM" id="SSF55060">
    <property type="entry name" value="GHMP Kinase, C-terminal domain"/>
    <property type="match status" value="1"/>
</dbReference>
<dbReference type="InterPro" id="IPR020568">
    <property type="entry name" value="Ribosomal_Su5_D2-typ_SF"/>
</dbReference>
<dbReference type="OrthoDB" id="3173073at2"/>
<evidence type="ECO:0000256" key="7">
    <source>
        <dbReference type="ARBA" id="ARBA00022840"/>
    </source>
</evidence>
<dbReference type="SUPFAM" id="SSF54211">
    <property type="entry name" value="Ribosomal protein S5 domain 2-like"/>
    <property type="match status" value="1"/>
</dbReference>
<sequence length="344" mass="35843">MSQESMNVNMIEAARDAQWDPARFLGPNYLRLIAPAKVNLFLGIGATRADGRHEATTVMQALLLHDTLYLNTKAEPWEMPEDSTLPPWQAIGGPAGNVLVNLDVADKGTPLPLQTAAADNLVFQAVDALCRALGWNSPLQVSIRLEKTIPHQAGLGGGSSDAAAVLVGLAQKLELAANDERISEVAQALGTDVAFFLKGGAALLDGAGENFVHQLAPLKVPVVLVKPEGGVSTAAAYQAFDQQPDAVPPALLAQVEAAANAADVPLFNNLDAPARQLLPAIAEVEEMLASHPAVRGHLLCGSGACVFAITKTQADALALAAEAGKRGWWARATSGSPLRACALG</sequence>
<evidence type="ECO:0000256" key="4">
    <source>
        <dbReference type="ARBA" id="ARBA00022679"/>
    </source>
</evidence>
<keyword evidence="4 9" id="KW-0808">Transferase</keyword>
<evidence type="ECO:0000256" key="1">
    <source>
        <dbReference type="ARBA" id="ARBA00009684"/>
    </source>
</evidence>
<dbReference type="HAMAP" id="MF_00061">
    <property type="entry name" value="IspE"/>
    <property type="match status" value="1"/>
</dbReference>
<dbReference type="InterPro" id="IPR014721">
    <property type="entry name" value="Ribsml_uS5_D2-typ_fold_subgr"/>
</dbReference>
<accession>A0A4T9T5W6</accession>
<evidence type="ECO:0000259" key="10">
    <source>
        <dbReference type="Pfam" id="PF00288"/>
    </source>
</evidence>
<dbReference type="PIRSF" id="PIRSF010376">
    <property type="entry name" value="IspE"/>
    <property type="match status" value="1"/>
</dbReference>
<comment type="similarity">
    <text evidence="1 9">Belongs to the GHMP kinase family. IspE subfamily.</text>
</comment>
<evidence type="ECO:0000256" key="6">
    <source>
        <dbReference type="ARBA" id="ARBA00022777"/>
    </source>
</evidence>
<feature type="active site" evidence="9">
    <location>
        <position position="192"/>
    </location>
</feature>
<feature type="domain" description="GHMP kinase C-terminal" evidence="11">
    <location>
        <begin position="266"/>
        <end position="323"/>
    </location>
</feature>
<dbReference type="PANTHER" id="PTHR43527:SF2">
    <property type="entry name" value="4-DIPHOSPHOCYTIDYL-2-C-METHYL-D-ERYTHRITOL KINASE, CHLOROPLASTIC"/>
    <property type="match status" value="1"/>
</dbReference>
<comment type="catalytic activity">
    <reaction evidence="9">
        <text>4-CDP-2-C-methyl-D-erythritol + ATP = 4-CDP-2-C-methyl-D-erythritol 2-phosphate + ADP + H(+)</text>
        <dbReference type="Rhea" id="RHEA:18437"/>
        <dbReference type="ChEBI" id="CHEBI:15378"/>
        <dbReference type="ChEBI" id="CHEBI:30616"/>
        <dbReference type="ChEBI" id="CHEBI:57823"/>
        <dbReference type="ChEBI" id="CHEBI:57919"/>
        <dbReference type="ChEBI" id="CHEBI:456216"/>
        <dbReference type="EC" id="2.7.1.148"/>
    </reaction>
</comment>
<dbReference type="PANTHER" id="PTHR43527">
    <property type="entry name" value="4-DIPHOSPHOCYTIDYL-2-C-METHYL-D-ERYTHRITOL KINASE, CHLOROPLASTIC"/>
    <property type="match status" value="1"/>
</dbReference>
<keyword evidence="9" id="KW-0414">Isoprene biosynthesis</keyword>
<name>A0A4T9T5W6_9ACTN</name>
<dbReference type="InterPro" id="IPR013750">
    <property type="entry name" value="GHMP_kinase_C_dom"/>
</dbReference>
<dbReference type="Pfam" id="PF00288">
    <property type="entry name" value="GHMP_kinases_N"/>
    <property type="match status" value="1"/>
</dbReference>
<dbReference type="InterPro" id="IPR036554">
    <property type="entry name" value="GHMP_kinase_C_sf"/>
</dbReference>
<dbReference type="InterPro" id="IPR006204">
    <property type="entry name" value="GHMP_kinase_N_dom"/>
</dbReference>
<evidence type="ECO:0000313" key="13">
    <source>
        <dbReference type="Proteomes" id="UP000309454"/>
    </source>
</evidence>
<comment type="function">
    <text evidence="9">Catalyzes the phosphorylation of the position 2 hydroxy group of 4-diphosphocytidyl-2C-methyl-D-erythritol.</text>
</comment>